<dbReference type="PIRSF" id="PIRSF021320">
    <property type="entry name" value="DUF984"/>
    <property type="match status" value="1"/>
</dbReference>
<dbReference type="Proteomes" id="UP000234498">
    <property type="component" value="Unassembled WGS sequence"/>
</dbReference>
<dbReference type="CDD" id="cd06553">
    <property type="entry name" value="ASCH_Ef3133_like"/>
    <property type="match status" value="1"/>
</dbReference>
<protein>
    <submittedName>
        <fullName evidence="1">Uncharacterized protein YhfF</fullName>
    </submittedName>
</protein>
<dbReference type="PANTHER" id="PTHR39203:SF1">
    <property type="entry name" value="CYTOPLASMIC PROTEIN"/>
    <property type="match status" value="1"/>
</dbReference>
<organism evidence="1 2">
    <name type="scientific">Brevibacterium linens</name>
    <dbReference type="NCBI Taxonomy" id="1703"/>
    <lineage>
        <taxon>Bacteria</taxon>
        <taxon>Bacillati</taxon>
        <taxon>Actinomycetota</taxon>
        <taxon>Actinomycetes</taxon>
        <taxon>Micrococcales</taxon>
        <taxon>Brevibacteriaceae</taxon>
        <taxon>Brevibacterium</taxon>
    </lineage>
</organism>
<sequence length="173" mass="18882">MSGAEPGNGDLGAFWSTARNCNPDLPEAMPEAWAFGATPEHADDLLALVLAGTKTGTASALWDIEADDESVPEVGELSIILDGRGRPRALIETTAIDIVPFCEVTAEHAHSEGEGDRTLAVWREIHERFWQEHGRRGFSFEMPVVCERFRLLFDLEGEGRVSVSGDESQGTSR</sequence>
<dbReference type="Pfam" id="PF04266">
    <property type="entry name" value="ASCH"/>
    <property type="match status" value="1"/>
</dbReference>
<dbReference type="OrthoDB" id="9807542at2"/>
<reference evidence="1 2" key="1">
    <citation type="submission" date="2017-03" db="EMBL/GenBank/DDBJ databases">
        <authorList>
            <person name="Afonso C.L."/>
            <person name="Miller P.J."/>
            <person name="Scott M.A."/>
            <person name="Spackman E."/>
            <person name="Goraichik I."/>
            <person name="Dimitrov K.M."/>
            <person name="Suarez D.L."/>
            <person name="Swayne D.E."/>
        </authorList>
    </citation>
    <scope>NUCLEOTIDE SEQUENCE [LARGE SCALE GENOMIC DNA]</scope>
    <source>
        <strain evidence="1 2">Mu101</strain>
    </source>
</reference>
<gene>
    <name evidence="1" type="ORF">BLIN101_02348</name>
</gene>
<proteinExistence type="predicted"/>
<dbReference type="PANTHER" id="PTHR39203">
    <property type="entry name" value="CYTOPLASMIC PROTEIN-RELATED"/>
    <property type="match status" value="1"/>
</dbReference>
<accession>A0A2H1JIK3</accession>
<dbReference type="SUPFAM" id="SSF88697">
    <property type="entry name" value="PUA domain-like"/>
    <property type="match status" value="1"/>
</dbReference>
<dbReference type="SMART" id="SM01022">
    <property type="entry name" value="ASCH"/>
    <property type="match status" value="1"/>
</dbReference>
<dbReference type="EMBL" id="FXZA01000014">
    <property type="protein sequence ID" value="SMX87231.1"/>
    <property type="molecule type" value="Genomic_DNA"/>
</dbReference>
<dbReference type="InterPro" id="IPR015947">
    <property type="entry name" value="PUA-like_sf"/>
</dbReference>
<dbReference type="AlphaFoldDB" id="A0A2H1JIK3"/>
<dbReference type="InterPro" id="IPR009326">
    <property type="entry name" value="DUF984"/>
</dbReference>
<dbReference type="RefSeq" id="WP_101595750.1">
    <property type="nucleotide sequence ID" value="NZ_CP026734.1"/>
</dbReference>
<dbReference type="Gene3D" id="3.10.400.10">
    <property type="entry name" value="Sulfate adenylyltransferase"/>
    <property type="match status" value="1"/>
</dbReference>
<evidence type="ECO:0000313" key="1">
    <source>
        <dbReference type="EMBL" id="SMX87231.1"/>
    </source>
</evidence>
<dbReference type="GeneID" id="303222129"/>
<dbReference type="InterPro" id="IPR007374">
    <property type="entry name" value="ASCH_domain"/>
</dbReference>
<name>A0A2H1JIK3_BRELN</name>
<evidence type="ECO:0000313" key="2">
    <source>
        <dbReference type="Proteomes" id="UP000234498"/>
    </source>
</evidence>